<reference evidence="2" key="2">
    <citation type="submission" date="2012-03" db="EMBL/GenBank/DDBJ databases">
        <title>Genome sequence of the fruiting myxobacterium Corallococcus coralloides DSM 2259.</title>
        <authorList>
            <person name="Huntley S."/>
            <person name="Zhang Y."/>
            <person name="Treuner-Lange A."/>
            <person name="Sensen C.W."/>
            <person name="Sogaard-Andersen L."/>
        </authorList>
    </citation>
    <scope>NUCLEOTIDE SEQUENCE [LARGE SCALE GENOMIC DNA]</scope>
    <source>
        <strain evidence="2">ATCC 25202 / DSM 2259 / NBRC 100086 / M2</strain>
    </source>
</reference>
<gene>
    <name evidence="1" type="ordered locus">COCOR_06441</name>
</gene>
<reference evidence="1 2" key="1">
    <citation type="journal article" date="2012" name="J. Bacteriol.">
        <title>Complete Genome Sequence of the Fruiting Myxobacterium Corallococcus coralloides DSM 2259.</title>
        <authorList>
            <person name="Huntley S."/>
            <person name="Zhang Y."/>
            <person name="Treuner-Lange A."/>
            <person name="Kneip S."/>
            <person name="Sensen C.W."/>
            <person name="Sogaard-Andersen L."/>
        </authorList>
    </citation>
    <scope>NUCLEOTIDE SEQUENCE [LARGE SCALE GENOMIC DNA]</scope>
    <source>
        <strain evidence="2">ATCC 25202 / DSM 2259 / NBRC 100086 / M2</strain>
    </source>
</reference>
<dbReference type="Pfam" id="PF19378">
    <property type="entry name" value="DUF5953"/>
    <property type="match status" value="1"/>
</dbReference>
<dbReference type="EMBL" id="CP003389">
    <property type="protein sequence ID" value="AFE06929.1"/>
    <property type="molecule type" value="Genomic_DNA"/>
</dbReference>
<dbReference type="OrthoDB" id="9553371at2"/>
<name>H8MSZ4_CORCM</name>
<dbReference type="InParanoid" id="H8MSZ4"/>
<dbReference type="eggNOG" id="ENOG5032MPP">
    <property type="taxonomic scope" value="Bacteria"/>
</dbReference>
<protein>
    <submittedName>
        <fullName evidence="1">Uncharacterized protein</fullName>
    </submittedName>
</protein>
<organism evidence="1 2">
    <name type="scientific">Corallococcus coralloides (strain ATCC 25202 / DSM 2259 / NBRC 100086 / M2)</name>
    <name type="common">Myxococcus coralloides</name>
    <dbReference type="NCBI Taxonomy" id="1144275"/>
    <lineage>
        <taxon>Bacteria</taxon>
        <taxon>Pseudomonadati</taxon>
        <taxon>Myxococcota</taxon>
        <taxon>Myxococcia</taxon>
        <taxon>Myxococcales</taxon>
        <taxon>Cystobacterineae</taxon>
        <taxon>Myxococcaceae</taxon>
        <taxon>Corallococcus</taxon>
    </lineage>
</organism>
<dbReference type="AlphaFoldDB" id="H8MSZ4"/>
<dbReference type="HOGENOM" id="CLU_1105683_0_0_7"/>
<dbReference type="STRING" id="1144275.COCOR_06441"/>
<dbReference type="InterPro" id="IPR045997">
    <property type="entry name" value="DUF5953"/>
</dbReference>
<dbReference type="Proteomes" id="UP000007587">
    <property type="component" value="Chromosome"/>
</dbReference>
<proteinExistence type="predicted"/>
<accession>H8MSZ4</accession>
<sequence>MTAMHNTLTVRIHAPAMTGADHRPMEMALGVERALPGTRLDWTVSDEQQLVRIPQRDAWLAKARSGGGFQLLCNNDESRPVTLFGVDGPERLGPGGHALLEVHAELPLEASSLATALLENVAEAAHGYWGHATPFNAAVQVSRQVRDPVRKPGSPPHGLPALKLTEQLRAPEIPHYLGWLNYWSEAAAQAIGFPDAARDAELLSRSRRTPSGGWVVQLTEAPLDYDNPEHLEALRRAYERFPAIGGRDSR</sequence>
<keyword evidence="2" id="KW-1185">Reference proteome</keyword>
<evidence type="ECO:0000313" key="2">
    <source>
        <dbReference type="Proteomes" id="UP000007587"/>
    </source>
</evidence>
<dbReference type="RefSeq" id="WP_014399229.1">
    <property type="nucleotide sequence ID" value="NC_017030.1"/>
</dbReference>
<dbReference type="KEGG" id="ccx:COCOR_06441"/>
<evidence type="ECO:0000313" key="1">
    <source>
        <dbReference type="EMBL" id="AFE06929.1"/>
    </source>
</evidence>